<dbReference type="Proteomes" id="UP000494170">
    <property type="component" value="Unassembled WGS sequence"/>
</dbReference>
<reference evidence="2 3" key="1">
    <citation type="submission" date="2019-09" db="EMBL/GenBank/DDBJ databases">
        <authorList>
            <person name="Depoorter E."/>
        </authorList>
    </citation>
    <scope>NUCLEOTIDE SEQUENCE [LARGE SCALE GENOMIC DNA]</scope>
    <source>
        <strain evidence="2">LMG 6863</strain>
    </source>
</reference>
<dbReference type="AlphaFoldDB" id="A0A6P2QB94"/>
<accession>A0A6P2QB94</accession>
<sequence length="80" mass="8901">MNGKSAATDSARHLIFAMHRVNDVLDFLRGAISIDGAVLYPEIPQHKRFDVIPTQETTTVNSTPDSKSRVVVEYRDASSR</sequence>
<dbReference type="EMBL" id="CABVPY010000049">
    <property type="protein sequence ID" value="VWC19176.1"/>
    <property type="molecule type" value="Genomic_DNA"/>
</dbReference>
<evidence type="ECO:0000313" key="3">
    <source>
        <dbReference type="Proteomes" id="UP000494170"/>
    </source>
</evidence>
<evidence type="ECO:0000313" key="2">
    <source>
        <dbReference type="EMBL" id="VWC19176.1"/>
    </source>
</evidence>
<feature type="compositionally biased region" description="Basic and acidic residues" evidence="1">
    <location>
        <begin position="66"/>
        <end position="80"/>
    </location>
</feature>
<evidence type="ECO:0000256" key="1">
    <source>
        <dbReference type="SAM" id="MobiDB-lite"/>
    </source>
</evidence>
<name>A0A6P2QB94_BURL3</name>
<proteinExistence type="predicted"/>
<feature type="compositionally biased region" description="Polar residues" evidence="1">
    <location>
        <begin position="56"/>
        <end position="65"/>
    </location>
</feature>
<organism evidence="2 3">
    <name type="scientific">Burkholderia lata (strain ATCC 17760 / DSM 23089 / LMG 22485 / NCIMB 9086 / R18194 / 383)</name>
    <dbReference type="NCBI Taxonomy" id="482957"/>
    <lineage>
        <taxon>Bacteria</taxon>
        <taxon>Pseudomonadati</taxon>
        <taxon>Pseudomonadota</taxon>
        <taxon>Betaproteobacteria</taxon>
        <taxon>Burkholderiales</taxon>
        <taxon>Burkholderiaceae</taxon>
        <taxon>Burkholderia</taxon>
        <taxon>Burkholderia cepacia complex</taxon>
    </lineage>
</organism>
<feature type="region of interest" description="Disordered" evidence="1">
    <location>
        <begin position="56"/>
        <end position="80"/>
    </location>
</feature>
<gene>
    <name evidence="2" type="ORF">BLA6863_05772</name>
</gene>
<protein>
    <submittedName>
        <fullName evidence="2">Uncharacterized protein</fullName>
    </submittedName>
</protein>